<dbReference type="EMBL" id="QEAP01000025">
    <property type="protein sequence ID" value="TPX77231.1"/>
    <property type="molecule type" value="Genomic_DNA"/>
</dbReference>
<feature type="domain" description="CAP-Gly" evidence="5">
    <location>
        <begin position="192"/>
        <end position="234"/>
    </location>
</feature>
<accession>A0A507FLC4</accession>
<dbReference type="PANTHER" id="PTHR18916">
    <property type="entry name" value="DYNACTIN 1-RELATED MICROTUBULE-BINDING"/>
    <property type="match status" value="1"/>
</dbReference>
<dbReference type="Gene3D" id="2.30.30.190">
    <property type="entry name" value="CAP Gly-rich-like domain"/>
    <property type="match status" value="1"/>
</dbReference>
<dbReference type="STRING" id="246404.A0A507FLC4"/>
<keyword evidence="7" id="KW-1185">Reference proteome</keyword>
<comment type="subcellular location">
    <subcellularLocation>
        <location evidence="1">Cytoplasm</location>
    </subcellularLocation>
</comment>
<evidence type="ECO:0000259" key="5">
    <source>
        <dbReference type="PROSITE" id="PS50245"/>
    </source>
</evidence>
<dbReference type="SUPFAM" id="SSF54236">
    <property type="entry name" value="Ubiquitin-like"/>
    <property type="match status" value="1"/>
</dbReference>
<protein>
    <recommendedName>
        <fullName evidence="5">CAP-Gly domain-containing protein</fullName>
    </recommendedName>
</protein>
<dbReference type="GO" id="GO:0043014">
    <property type="term" value="F:alpha-tubulin binding"/>
    <property type="evidence" value="ECO:0007669"/>
    <property type="project" value="InterPro"/>
</dbReference>
<dbReference type="Gene3D" id="3.10.20.90">
    <property type="entry name" value="Phosphatidylinositol 3-kinase Catalytic Subunit, Chain A, domain 1"/>
    <property type="match status" value="1"/>
</dbReference>
<evidence type="ECO:0000256" key="4">
    <source>
        <dbReference type="ARBA" id="ARBA00025779"/>
    </source>
</evidence>
<dbReference type="PANTHER" id="PTHR18916:SF85">
    <property type="entry name" value="TUBULIN-FOLDING COFACTOR B"/>
    <property type="match status" value="1"/>
</dbReference>
<dbReference type="GO" id="GO:0005829">
    <property type="term" value="C:cytosol"/>
    <property type="evidence" value="ECO:0007669"/>
    <property type="project" value="UniProtKB-ARBA"/>
</dbReference>
<dbReference type="GO" id="GO:0005938">
    <property type="term" value="C:cell cortex"/>
    <property type="evidence" value="ECO:0007669"/>
    <property type="project" value="TreeGrafter"/>
</dbReference>
<evidence type="ECO:0000256" key="2">
    <source>
        <dbReference type="ARBA" id="ARBA00022490"/>
    </source>
</evidence>
<comment type="similarity">
    <text evidence="4">Belongs to the TBCB family.</text>
</comment>
<evidence type="ECO:0000256" key="3">
    <source>
        <dbReference type="ARBA" id="ARBA00023186"/>
    </source>
</evidence>
<dbReference type="InterPro" id="IPR029071">
    <property type="entry name" value="Ubiquitin-like_domsf"/>
</dbReference>
<evidence type="ECO:0000256" key="1">
    <source>
        <dbReference type="ARBA" id="ARBA00004496"/>
    </source>
</evidence>
<dbReference type="GO" id="GO:0007021">
    <property type="term" value="P:tubulin complex assembly"/>
    <property type="evidence" value="ECO:0007669"/>
    <property type="project" value="InterPro"/>
</dbReference>
<gene>
    <name evidence="6" type="ORF">CcCBS67573_g01466</name>
</gene>
<proteinExistence type="inferred from homology"/>
<name>A0A507FLC4_9FUNG</name>
<dbReference type="FunFam" id="2.30.30.190:FF:000013">
    <property type="entry name" value="Tubulin-folding cofactor B"/>
    <property type="match status" value="1"/>
</dbReference>
<dbReference type="CDD" id="cd01789">
    <property type="entry name" value="Ubl_TBCB"/>
    <property type="match status" value="1"/>
</dbReference>
<organism evidence="6 7">
    <name type="scientific">Chytriomyces confervae</name>
    <dbReference type="NCBI Taxonomy" id="246404"/>
    <lineage>
        <taxon>Eukaryota</taxon>
        <taxon>Fungi</taxon>
        <taxon>Fungi incertae sedis</taxon>
        <taxon>Chytridiomycota</taxon>
        <taxon>Chytridiomycota incertae sedis</taxon>
        <taxon>Chytridiomycetes</taxon>
        <taxon>Chytridiales</taxon>
        <taxon>Chytriomycetaceae</taxon>
        <taxon>Chytriomyces</taxon>
    </lineage>
</organism>
<dbReference type="GO" id="GO:0031122">
    <property type="term" value="P:cytoplasmic microtubule organization"/>
    <property type="evidence" value="ECO:0007669"/>
    <property type="project" value="TreeGrafter"/>
</dbReference>
<dbReference type="SMART" id="SM01052">
    <property type="entry name" value="CAP_GLY"/>
    <property type="match status" value="1"/>
</dbReference>
<dbReference type="GO" id="GO:0035371">
    <property type="term" value="C:microtubule plus-end"/>
    <property type="evidence" value="ECO:0007669"/>
    <property type="project" value="TreeGrafter"/>
</dbReference>
<dbReference type="InterPro" id="IPR045172">
    <property type="entry name" value="TBCB_Ubl"/>
</dbReference>
<dbReference type="InterPro" id="IPR000626">
    <property type="entry name" value="Ubiquitin-like_dom"/>
</dbReference>
<evidence type="ECO:0000313" key="7">
    <source>
        <dbReference type="Proteomes" id="UP000320333"/>
    </source>
</evidence>
<reference evidence="6 7" key="1">
    <citation type="journal article" date="2019" name="Sci. Rep.">
        <title>Comparative genomics of chytrid fungi reveal insights into the obligate biotrophic and pathogenic lifestyle of Synchytrium endobioticum.</title>
        <authorList>
            <person name="van de Vossenberg B.T.L.H."/>
            <person name="Warris S."/>
            <person name="Nguyen H.D.T."/>
            <person name="van Gent-Pelzer M.P.E."/>
            <person name="Joly D.L."/>
            <person name="van de Geest H.C."/>
            <person name="Bonants P.J.M."/>
            <person name="Smith D.S."/>
            <person name="Levesque C.A."/>
            <person name="van der Lee T.A.J."/>
        </authorList>
    </citation>
    <scope>NUCLEOTIDE SEQUENCE [LARGE SCALE GENOMIC DNA]</scope>
    <source>
        <strain evidence="6 7">CBS 675.73</strain>
    </source>
</reference>
<evidence type="ECO:0000313" key="6">
    <source>
        <dbReference type="EMBL" id="TPX77231.1"/>
    </source>
</evidence>
<sequence length="255" mass="28153">MAASILFNPTGSFSNAIVKLFVSSEGVTSERRFDKGITIAALKDRLEPITGVPAGSMRISLFSKADAPVCQIDDNERMLGFYPVEDYMRLHVTDSNPHRQKGAFTDVSLVQKFEISEEEYNKRSDSVRAFKQRMKLGRFADGASDAGASTTGSASDDAQQELAEKIKVGDRCQVVVDDVGGMAKRGVVKFVGLTKFKPGYWVGIEYDEPLGKHDGSVGGERYFEAKPKYGVFARPNKVEVGDFPEEDFDFDDDEM</sequence>
<keyword evidence="2" id="KW-0963">Cytoplasm</keyword>
<dbReference type="Proteomes" id="UP000320333">
    <property type="component" value="Unassembled WGS sequence"/>
</dbReference>
<keyword evidence="3" id="KW-0143">Chaperone</keyword>
<dbReference type="PROSITE" id="PS50245">
    <property type="entry name" value="CAP_GLY_2"/>
    <property type="match status" value="1"/>
</dbReference>
<dbReference type="GO" id="GO:0051010">
    <property type="term" value="F:microtubule plus-end binding"/>
    <property type="evidence" value="ECO:0007669"/>
    <property type="project" value="TreeGrafter"/>
</dbReference>
<dbReference type="Pfam" id="PF14560">
    <property type="entry name" value="Ubiquitin_2"/>
    <property type="match status" value="1"/>
</dbReference>
<dbReference type="SUPFAM" id="SSF74924">
    <property type="entry name" value="Cap-Gly domain"/>
    <property type="match status" value="1"/>
</dbReference>
<comment type="caution">
    <text evidence="6">The sequence shown here is derived from an EMBL/GenBank/DDBJ whole genome shotgun (WGS) entry which is preliminary data.</text>
</comment>
<dbReference type="InterPro" id="IPR000938">
    <property type="entry name" value="CAP-Gly_domain"/>
</dbReference>
<dbReference type="GO" id="GO:0007023">
    <property type="term" value="P:post-chaperonin tubulin folding pathway"/>
    <property type="evidence" value="ECO:0007669"/>
    <property type="project" value="InterPro"/>
</dbReference>
<dbReference type="AlphaFoldDB" id="A0A507FLC4"/>
<dbReference type="OrthoDB" id="2130750at2759"/>
<dbReference type="InterPro" id="IPR036859">
    <property type="entry name" value="CAP-Gly_dom_sf"/>
</dbReference>
<dbReference type="Pfam" id="PF01302">
    <property type="entry name" value="CAP_GLY"/>
    <property type="match status" value="1"/>
</dbReference>
<dbReference type="PROSITE" id="PS00845">
    <property type="entry name" value="CAP_GLY_1"/>
    <property type="match status" value="1"/>
</dbReference>
<dbReference type="GO" id="GO:0005634">
    <property type="term" value="C:nucleus"/>
    <property type="evidence" value="ECO:0007669"/>
    <property type="project" value="TreeGrafter"/>
</dbReference>